<gene>
    <name evidence="11" type="ORF">HNQ37_000574</name>
</gene>
<keyword evidence="6 9" id="KW-1133">Transmembrane helix</keyword>
<keyword evidence="12" id="KW-1185">Reference proteome</keyword>
<dbReference type="InterPro" id="IPR003352">
    <property type="entry name" value="PTS_EIIC"/>
</dbReference>
<comment type="subcellular location">
    <subcellularLocation>
        <location evidence="1">Cell membrane</location>
        <topology evidence="1">Multi-pass membrane protein</topology>
    </subcellularLocation>
</comment>
<reference evidence="11 12" key="1">
    <citation type="submission" date="2020-08" db="EMBL/GenBank/DDBJ databases">
        <title>Genomic Encyclopedia of Type Strains, Phase IV (KMG-IV): sequencing the most valuable type-strain genomes for metagenomic binning, comparative biology and taxonomic classification.</title>
        <authorList>
            <person name="Goeker M."/>
        </authorList>
    </citation>
    <scope>NUCLEOTIDE SEQUENCE [LARGE SCALE GENOMIC DNA]</scope>
    <source>
        <strain evidence="11 12">DSM 14925</strain>
    </source>
</reference>
<evidence type="ECO:0000256" key="2">
    <source>
        <dbReference type="ARBA" id="ARBA00022448"/>
    </source>
</evidence>
<sequence>METEEKQGFVTTYIMPPMMKFLNTRAVTAIKNGMIYPIPFIIIGSVFLILANIPAIGFLTSVNKAIADSGWGTLFGQINNASFGIMALLAVFGIAYSWVRDAGYEGVPAGLTAIIVHIVLQPDTIKSVVNIKDPTKISTAYQVGGIINRTWLGGQGMILSILVGLAVGFIYTGFLRRNITIKMPEQVPENVSASFTALVPAAAIITIGGAVNALFVKGFNTTFVEWVYKVIQTPLQHVTDGPVGVFVIAFLPVFIWWFGVHGATIIGGIMGPLLQANAADNAKVYSYVNAHHLSWNLNSTAGGIHVHIVTQAFMDQFLTVTGSGLTMGFVIFMLWRAKSVQMRTIGKMEIGPAIFNINEPVLFGMPIVLNPILAAPFLLMPLISGILTYIVIAIGIVPPFTGVVAPWTTPMIISGLLVGGWQSMIWQILIVVLSFFVYFPFARAYDNILLKQENDIEEEIKG</sequence>
<evidence type="ECO:0000256" key="8">
    <source>
        <dbReference type="PIRNR" id="PIRNR006351"/>
    </source>
</evidence>
<dbReference type="NCBIfam" id="TIGR00410">
    <property type="entry name" value="lacE"/>
    <property type="match status" value="1"/>
</dbReference>
<dbReference type="GO" id="GO:0009401">
    <property type="term" value="P:phosphoenolpyruvate-dependent sugar phosphotransferase system"/>
    <property type="evidence" value="ECO:0007669"/>
    <property type="project" value="InterPro"/>
</dbReference>
<dbReference type="GO" id="GO:0005886">
    <property type="term" value="C:plasma membrane"/>
    <property type="evidence" value="ECO:0007669"/>
    <property type="project" value="UniProtKB-SubCell"/>
</dbReference>
<dbReference type="InterPro" id="IPR051088">
    <property type="entry name" value="PTS_Sugar-EIIC/EIIB"/>
</dbReference>
<evidence type="ECO:0000259" key="10">
    <source>
        <dbReference type="PROSITE" id="PS51105"/>
    </source>
</evidence>
<dbReference type="InterPro" id="IPR004796">
    <property type="entry name" value="PTS_IIC_cello"/>
</dbReference>
<name>A0A841C7Y2_9LACT</name>
<feature type="transmembrane region" description="Helical" evidence="9">
    <location>
        <begin position="157"/>
        <end position="174"/>
    </location>
</feature>
<feature type="transmembrane region" description="Helical" evidence="9">
    <location>
        <begin position="317"/>
        <end position="335"/>
    </location>
</feature>
<organism evidence="11 12">
    <name type="scientific">Lactovum miscens</name>
    <dbReference type="NCBI Taxonomy" id="190387"/>
    <lineage>
        <taxon>Bacteria</taxon>
        <taxon>Bacillati</taxon>
        <taxon>Bacillota</taxon>
        <taxon>Bacilli</taxon>
        <taxon>Lactobacillales</taxon>
        <taxon>Streptococcaceae</taxon>
        <taxon>Lactovum</taxon>
    </lineage>
</organism>
<keyword evidence="5 9" id="KW-0812">Transmembrane</keyword>
<feature type="transmembrane region" description="Helical" evidence="9">
    <location>
        <begin position="195"/>
        <end position="216"/>
    </location>
</feature>
<dbReference type="Pfam" id="PF02378">
    <property type="entry name" value="PTS_EIIC"/>
    <property type="match status" value="1"/>
</dbReference>
<feature type="transmembrane region" description="Helical" evidence="9">
    <location>
        <begin position="361"/>
        <end position="379"/>
    </location>
</feature>
<feature type="transmembrane region" description="Helical" evidence="9">
    <location>
        <begin position="424"/>
        <end position="441"/>
    </location>
</feature>
<protein>
    <recommendedName>
        <fullName evidence="8">Permease IIC component</fullName>
    </recommendedName>
</protein>
<evidence type="ECO:0000256" key="7">
    <source>
        <dbReference type="ARBA" id="ARBA00023136"/>
    </source>
</evidence>
<evidence type="ECO:0000256" key="3">
    <source>
        <dbReference type="ARBA" id="ARBA00022475"/>
    </source>
</evidence>
<evidence type="ECO:0000256" key="9">
    <source>
        <dbReference type="SAM" id="Phobius"/>
    </source>
</evidence>
<dbReference type="InterPro" id="IPR004501">
    <property type="entry name" value="PTS_EIIC_3"/>
</dbReference>
<dbReference type="GO" id="GO:1901264">
    <property type="term" value="P:carbohydrate derivative transport"/>
    <property type="evidence" value="ECO:0007669"/>
    <property type="project" value="TreeGrafter"/>
</dbReference>
<comment type="function">
    <text evidence="8">The phosphoenolpyruvate-dependent sugar phosphotransferase system (PTS), a major carbohydrate active -transport system, catalyzes the phosphorylation of incoming sugar substrates concomitant with their translocation across the cell membrane.</text>
</comment>
<feature type="transmembrane region" description="Helical" evidence="9">
    <location>
        <begin position="34"/>
        <end position="59"/>
    </location>
</feature>
<evidence type="ECO:0000256" key="6">
    <source>
        <dbReference type="ARBA" id="ARBA00022989"/>
    </source>
</evidence>
<evidence type="ECO:0000256" key="4">
    <source>
        <dbReference type="ARBA" id="ARBA00022597"/>
    </source>
</evidence>
<evidence type="ECO:0000313" key="11">
    <source>
        <dbReference type="EMBL" id="MBB5887702.1"/>
    </source>
</evidence>
<evidence type="ECO:0000313" key="12">
    <source>
        <dbReference type="Proteomes" id="UP000562464"/>
    </source>
</evidence>
<dbReference type="PROSITE" id="PS51105">
    <property type="entry name" value="PTS_EIIC_TYPE_3"/>
    <property type="match status" value="1"/>
</dbReference>
<keyword evidence="7 8" id="KW-0472">Membrane</keyword>
<feature type="domain" description="PTS EIIC type-3" evidence="10">
    <location>
        <begin position="10"/>
        <end position="441"/>
    </location>
</feature>
<keyword evidence="3 8" id="KW-1003">Cell membrane</keyword>
<dbReference type="PANTHER" id="PTHR33989">
    <property type="match status" value="1"/>
</dbReference>
<dbReference type="AlphaFoldDB" id="A0A841C7Y2"/>
<evidence type="ECO:0000256" key="5">
    <source>
        <dbReference type="ARBA" id="ARBA00022692"/>
    </source>
</evidence>
<feature type="transmembrane region" description="Helical" evidence="9">
    <location>
        <begin position="386"/>
        <end position="404"/>
    </location>
</feature>
<dbReference type="Proteomes" id="UP000562464">
    <property type="component" value="Unassembled WGS sequence"/>
</dbReference>
<feature type="transmembrane region" description="Helical" evidence="9">
    <location>
        <begin position="80"/>
        <end position="99"/>
    </location>
</feature>
<feature type="transmembrane region" description="Helical" evidence="9">
    <location>
        <begin position="243"/>
        <end position="260"/>
    </location>
</feature>
<keyword evidence="2 8" id="KW-0813">Transport</keyword>
<proteinExistence type="predicted"/>
<dbReference type="PIRSF" id="PIRSF006351">
    <property type="entry name" value="PTS_EIIC-Cellobiose"/>
    <property type="match status" value="1"/>
</dbReference>
<evidence type="ECO:0000256" key="1">
    <source>
        <dbReference type="ARBA" id="ARBA00004651"/>
    </source>
</evidence>
<dbReference type="EMBL" id="JACHHV010000006">
    <property type="protein sequence ID" value="MBB5887702.1"/>
    <property type="molecule type" value="Genomic_DNA"/>
</dbReference>
<comment type="caution">
    <text evidence="11">The sequence shown here is derived from an EMBL/GenBank/DDBJ whole genome shotgun (WGS) entry which is preliminary data.</text>
</comment>
<keyword evidence="4 8" id="KW-0762">Sugar transport</keyword>
<accession>A0A841C7Y2</accession>
<dbReference type="PANTHER" id="PTHR33989:SF4">
    <property type="entry name" value="PTS SYSTEM N,N'-DIACETYLCHITOBIOSE-SPECIFIC EIIC COMPONENT"/>
    <property type="match status" value="1"/>
</dbReference>
<dbReference type="GO" id="GO:0008982">
    <property type="term" value="F:protein-N(PI)-phosphohistidine-sugar phosphotransferase activity"/>
    <property type="evidence" value="ECO:0007669"/>
    <property type="project" value="UniProtKB-UniRule"/>
</dbReference>